<dbReference type="InterPro" id="IPR018660">
    <property type="entry name" value="MliC"/>
</dbReference>
<evidence type="ECO:0000313" key="7">
    <source>
        <dbReference type="Proteomes" id="UP001149821"/>
    </source>
</evidence>
<gene>
    <name evidence="6" type="ORF">LRP49_23990</name>
</gene>
<dbReference type="InterPro" id="IPR036328">
    <property type="entry name" value="MliC_sf"/>
</dbReference>
<proteinExistence type="predicted"/>
<dbReference type="RefSeq" id="WP_274146049.1">
    <property type="nucleotide sequence ID" value="NZ_JAJUBB010000032.1"/>
</dbReference>
<name>A0ABT5QTE0_9GAMM</name>
<keyword evidence="3" id="KW-0564">Palmitate</keyword>
<dbReference type="Gene3D" id="2.40.128.200">
    <property type="match status" value="1"/>
</dbReference>
<keyword evidence="7" id="KW-1185">Reference proteome</keyword>
<keyword evidence="1" id="KW-0732">Signal</keyword>
<evidence type="ECO:0000256" key="1">
    <source>
        <dbReference type="ARBA" id="ARBA00022729"/>
    </source>
</evidence>
<sequence>MKKVVISIISVALLAGCSSSLPSQYTCESDQSFEAMLTSDLAIIRFNGEEKELPRIRSASGVQYQSDRGNTGFYGKGNEAMLVWGDITLRECELQ</sequence>
<evidence type="ECO:0000256" key="4">
    <source>
        <dbReference type="ARBA" id="ARBA00023288"/>
    </source>
</evidence>
<dbReference type="PROSITE" id="PS51257">
    <property type="entry name" value="PROKAR_LIPOPROTEIN"/>
    <property type="match status" value="1"/>
</dbReference>
<dbReference type="Proteomes" id="UP001149821">
    <property type="component" value="Unassembled WGS sequence"/>
</dbReference>
<accession>A0ABT5QTE0</accession>
<feature type="domain" description="C-type lysozyme inhibitor" evidence="5">
    <location>
        <begin position="25"/>
        <end position="86"/>
    </location>
</feature>
<organism evidence="6 7">
    <name type="scientific">Enterovibrio qingdaonensis</name>
    <dbReference type="NCBI Taxonomy" id="2899818"/>
    <lineage>
        <taxon>Bacteria</taxon>
        <taxon>Pseudomonadati</taxon>
        <taxon>Pseudomonadota</taxon>
        <taxon>Gammaproteobacteria</taxon>
        <taxon>Vibrionales</taxon>
        <taxon>Vibrionaceae</taxon>
        <taxon>Enterovibrio</taxon>
    </lineage>
</organism>
<reference evidence="6" key="1">
    <citation type="submission" date="2021-12" db="EMBL/GenBank/DDBJ databases">
        <title>Enterovibrio ZSDZ35 sp. nov. and Enterovibrio ZSDZ42 sp. nov., isolated from coastal seawater in Qingdao.</title>
        <authorList>
            <person name="Zhang P."/>
        </authorList>
    </citation>
    <scope>NUCLEOTIDE SEQUENCE</scope>
    <source>
        <strain evidence="6">ZSDZ35</strain>
    </source>
</reference>
<dbReference type="Pfam" id="PF09864">
    <property type="entry name" value="MliC"/>
    <property type="match status" value="1"/>
</dbReference>
<evidence type="ECO:0000259" key="5">
    <source>
        <dbReference type="Pfam" id="PF09864"/>
    </source>
</evidence>
<dbReference type="SUPFAM" id="SSF141488">
    <property type="entry name" value="YdhA-like"/>
    <property type="match status" value="1"/>
</dbReference>
<evidence type="ECO:0000256" key="2">
    <source>
        <dbReference type="ARBA" id="ARBA00023136"/>
    </source>
</evidence>
<keyword evidence="2" id="KW-0472">Membrane</keyword>
<evidence type="ECO:0000256" key="3">
    <source>
        <dbReference type="ARBA" id="ARBA00023139"/>
    </source>
</evidence>
<protein>
    <submittedName>
        <fullName evidence="6">MliC family protein</fullName>
    </submittedName>
</protein>
<comment type="caution">
    <text evidence="6">The sequence shown here is derived from an EMBL/GenBank/DDBJ whole genome shotgun (WGS) entry which is preliminary data.</text>
</comment>
<evidence type="ECO:0000313" key="6">
    <source>
        <dbReference type="EMBL" id="MDD1784241.1"/>
    </source>
</evidence>
<dbReference type="EMBL" id="JAJUBB010000032">
    <property type="protein sequence ID" value="MDD1784241.1"/>
    <property type="molecule type" value="Genomic_DNA"/>
</dbReference>
<keyword evidence="4" id="KW-0449">Lipoprotein</keyword>